<name>X1CTG7_9ZZZZ</name>
<dbReference type="EMBL" id="BART01015674">
    <property type="protein sequence ID" value="GAG87491.1"/>
    <property type="molecule type" value="Genomic_DNA"/>
</dbReference>
<protein>
    <submittedName>
        <fullName evidence="1">Uncharacterized protein</fullName>
    </submittedName>
</protein>
<accession>X1CTG7</accession>
<proteinExistence type="predicted"/>
<reference evidence="1" key="1">
    <citation type="journal article" date="2014" name="Front. Microbiol.">
        <title>High frequency of phylogenetically diverse reductive dehalogenase-homologous genes in deep subseafloor sedimentary metagenomes.</title>
        <authorList>
            <person name="Kawai M."/>
            <person name="Futagami T."/>
            <person name="Toyoda A."/>
            <person name="Takaki Y."/>
            <person name="Nishi S."/>
            <person name="Hori S."/>
            <person name="Arai W."/>
            <person name="Tsubouchi T."/>
            <person name="Morono Y."/>
            <person name="Uchiyama I."/>
            <person name="Ito T."/>
            <person name="Fujiyama A."/>
            <person name="Inagaki F."/>
            <person name="Takami H."/>
        </authorList>
    </citation>
    <scope>NUCLEOTIDE SEQUENCE</scope>
    <source>
        <strain evidence="1">Expedition CK06-06</strain>
    </source>
</reference>
<comment type="caution">
    <text evidence="1">The sequence shown here is derived from an EMBL/GenBank/DDBJ whole genome shotgun (WGS) entry which is preliminary data.</text>
</comment>
<organism evidence="1">
    <name type="scientific">marine sediment metagenome</name>
    <dbReference type="NCBI Taxonomy" id="412755"/>
    <lineage>
        <taxon>unclassified sequences</taxon>
        <taxon>metagenomes</taxon>
        <taxon>ecological metagenomes</taxon>
    </lineage>
</organism>
<evidence type="ECO:0000313" key="1">
    <source>
        <dbReference type="EMBL" id="GAG87491.1"/>
    </source>
</evidence>
<dbReference type="AlphaFoldDB" id="X1CTG7"/>
<gene>
    <name evidence="1" type="ORF">S01H4_30377</name>
</gene>
<sequence>MNADLELVQPKPYVLVKCRHCGYSLGFLHEAKDNYIYTCQNKECKAWNEWVTIPKEKLAEKLASK</sequence>